<dbReference type="Pfam" id="PF00005">
    <property type="entry name" value="ABC_tran"/>
    <property type="match status" value="1"/>
</dbReference>
<dbReference type="Gene3D" id="3.40.50.300">
    <property type="entry name" value="P-loop containing nucleotide triphosphate hydrolases"/>
    <property type="match status" value="1"/>
</dbReference>
<dbReference type="InterPro" id="IPR003593">
    <property type="entry name" value="AAA+_ATPase"/>
</dbReference>
<dbReference type="InterPro" id="IPR027417">
    <property type="entry name" value="P-loop_NTPase"/>
</dbReference>
<keyword evidence="2" id="KW-0547">Nucleotide-binding</keyword>
<evidence type="ECO:0000313" key="5">
    <source>
        <dbReference type="EMBL" id="GHF24670.1"/>
    </source>
</evidence>
<dbReference type="InterPro" id="IPR017911">
    <property type="entry name" value="MacB-like_ATP-bd"/>
</dbReference>
<protein>
    <submittedName>
        <fullName evidence="5">ABC transporter ATP-binding protein</fullName>
    </submittedName>
</protein>
<dbReference type="InterPro" id="IPR003439">
    <property type="entry name" value="ABC_transporter-like_ATP-bd"/>
</dbReference>
<dbReference type="PANTHER" id="PTHR24220">
    <property type="entry name" value="IMPORT ATP-BINDING PROTEIN"/>
    <property type="match status" value="1"/>
</dbReference>
<dbReference type="SUPFAM" id="SSF52540">
    <property type="entry name" value="P-loop containing nucleoside triphosphate hydrolases"/>
    <property type="match status" value="1"/>
</dbReference>
<dbReference type="InterPro" id="IPR017871">
    <property type="entry name" value="ABC_transporter-like_CS"/>
</dbReference>
<dbReference type="FunFam" id="3.40.50.300:FF:000032">
    <property type="entry name" value="Export ABC transporter ATP-binding protein"/>
    <property type="match status" value="1"/>
</dbReference>
<dbReference type="Proteomes" id="UP000638313">
    <property type="component" value="Unassembled WGS sequence"/>
</dbReference>
<dbReference type="SMART" id="SM00382">
    <property type="entry name" value="AAA"/>
    <property type="match status" value="1"/>
</dbReference>
<reference evidence="5" key="2">
    <citation type="submission" date="2020-09" db="EMBL/GenBank/DDBJ databases">
        <authorList>
            <person name="Sun Q."/>
            <person name="Ohkuma M."/>
        </authorList>
    </citation>
    <scope>NUCLEOTIDE SEQUENCE</scope>
    <source>
        <strain evidence="5">JCM 4059</strain>
    </source>
</reference>
<dbReference type="AlphaFoldDB" id="A0A919ASY8"/>
<accession>A0A919ASY8</accession>
<keyword evidence="3 5" id="KW-0067">ATP-binding</keyword>
<proteinExistence type="predicted"/>
<dbReference type="GO" id="GO:0016887">
    <property type="term" value="F:ATP hydrolysis activity"/>
    <property type="evidence" value="ECO:0007669"/>
    <property type="project" value="InterPro"/>
</dbReference>
<reference evidence="5" key="1">
    <citation type="journal article" date="2014" name="Int. J. Syst. Evol. Microbiol.">
        <title>Complete genome sequence of Corynebacterium casei LMG S-19264T (=DSM 44701T), isolated from a smear-ripened cheese.</title>
        <authorList>
            <consortium name="US DOE Joint Genome Institute (JGI-PGF)"/>
            <person name="Walter F."/>
            <person name="Albersmeier A."/>
            <person name="Kalinowski J."/>
            <person name="Ruckert C."/>
        </authorList>
    </citation>
    <scope>NUCLEOTIDE SEQUENCE</scope>
    <source>
        <strain evidence="5">JCM 4059</strain>
    </source>
</reference>
<keyword evidence="1" id="KW-0813">Transport</keyword>
<sequence>MSLLSAATTATAQDVPATRLVSVSKTYPGAAGTVLHGVSVHFPQRALTAVMGPSGSGKTTLLHCAAGLDRPTEGQVLLGDTDLATCDERQLTLIRRGRVGFVFQQFNLLPMLTAYENVALPLRLDGRRPDRARILEALRQVGLEKQAGRRPAQLSGGQQQRVAIARTLVAEPGIVYADEPTGSLDRATGRQVMGLLRDLVDRAGRTVVMVTHDPAAAARADRVVYLVDGHVVGTDPAPTVERINARLTAWEN</sequence>
<evidence type="ECO:0000256" key="1">
    <source>
        <dbReference type="ARBA" id="ARBA00022448"/>
    </source>
</evidence>
<dbReference type="PROSITE" id="PS00211">
    <property type="entry name" value="ABC_TRANSPORTER_1"/>
    <property type="match status" value="1"/>
</dbReference>
<dbReference type="RefSeq" id="WP_190127366.1">
    <property type="nucleotide sequence ID" value="NZ_BNBD01000001.1"/>
</dbReference>
<dbReference type="PANTHER" id="PTHR24220:SF685">
    <property type="entry name" value="ABC TRANSPORTER RELATED"/>
    <property type="match status" value="1"/>
</dbReference>
<gene>
    <name evidence="5" type="ORF">GCM10010218_01550</name>
</gene>
<evidence type="ECO:0000313" key="6">
    <source>
        <dbReference type="Proteomes" id="UP000638313"/>
    </source>
</evidence>
<dbReference type="EMBL" id="BNBD01000001">
    <property type="protein sequence ID" value="GHF24670.1"/>
    <property type="molecule type" value="Genomic_DNA"/>
</dbReference>
<evidence type="ECO:0000256" key="2">
    <source>
        <dbReference type="ARBA" id="ARBA00022741"/>
    </source>
</evidence>
<dbReference type="GO" id="GO:0005524">
    <property type="term" value="F:ATP binding"/>
    <property type="evidence" value="ECO:0007669"/>
    <property type="project" value="UniProtKB-KW"/>
</dbReference>
<feature type="domain" description="ABC transporter" evidence="4">
    <location>
        <begin position="18"/>
        <end position="252"/>
    </location>
</feature>
<dbReference type="GO" id="GO:0098796">
    <property type="term" value="C:membrane protein complex"/>
    <property type="evidence" value="ECO:0007669"/>
    <property type="project" value="UniProtKB-ARBA"/>
</dbReference>
<evidence type="ECO:0000259" key="4">
    <source>
        <dbReference type="PROSITE" id="PS50893"/>
    </source>
</evidence>
<name>A0A919ASY8_9ACTN</name>
<keyword evidence="6" id="KW-1185">Reference proteome</keyword>
<dbReference type="CDD" id="cd03255">
    <property type="entry name" value="ABC_MJ0796_LolCDE_FtsE"/>
    <property type="match status" value="1"/>
</dbReference>
<evidence type="ECO:0000256" key="3">
    <source>
        <dbReference type="ARBA" id="ARBA00022840"/>
    </source>
</evidence>
<dbReference type="GO" id="GO:0022857">
    <property type="term" value="F:transmembrane transporter activity"/>
    <property type="evidence" value="ECO:0007669"/>
    <property type="project" value="UniProtKB-ARBA"/>
</dbReference>
<organism evidence="5 6">
    <name type="scientific">Streptomyces mashuensis</name>
    <dbReference type="NCBI Taxonomy" id="33904"/>
    <lineage>
        <taxon>Bacteria</taxon>
        <taxon>Bacillati</taxon>
        <taxon>Actinomycetota</taxon>
        <taxon>Actinomycetes</taxon>
        <taxon>Kitasatosporales</taxon>
        <taxon>Streptomycetaceae</taxon>
        <taxon>Streptomyces</taxon>
    </lineage>
</organism>
<dbReference type="InterPro" id="IPR015854">
    <property type="entry name" value="ABC_transpr_LolD-like"/>
</dbReference>
<dbReference type="GO" id="GO:0005886">
    <property type="term" value="C:plasma membrane"/>
    <property type="evidence" value="ECO:0007669"/>
    <property type="project" value="TreeGrafter"/>
</dbReference>
<comment type="caution">
    <text evidence="5">The sequence shown here is derived from an EMBL/GenBank/DDBJ whole genome shotgun (WGS) entry which is preliminary data.</text>
</comment>
<dbReference type="PROSITE" id="PS50893">
    <property type="entry name" value="ABC_TRANSPORTER_2"/>
    <property type="match status" value="1"/>
</dbReference>